<gene>
    <name evidence="1" type="ORF">Syun_018881</name>
</gene>
<proteinExistence type="predicted"/>
<keyword evidence="2" id="KW-1185">Reference proteome</keyword>
<reference evidence="1 2" key="1">
    <citation type="submission" date="2024-01" db="EMBL/GenBank/DDBJ databases">
        <title>Genome assemblies of Stephania.</title>
        <authorList>
            <person name="Yang L."/>
        </authorList>
    </citation>
    <scope>NUCLEOTIDE SEQUENCE [LARGE SCALE GENOMIC DNA]</scope>
    <source>
        <strain evidence="1">YNDBR</strain>
        <tissue evidence="1">Leaf</tissue>
    </source>
</reference>
<comment type="caution">
    <text evidence="1">The sequence shown here is derived from an EMBL/GenBank/DDBJ whole genome shotgun (WGS) entry which is preliminary data.</text>
</comment>
<sequence>MASVLDSDPAFAGLRCSSNSSNSSLHALRCDGVSGLSRRRRGGPCRAMVQQAVQGASANYAKEMERLSAKESLLLAVSSFDRFEIDVFGVFSMLVCLNWYSELFEHQSVVVRVLEDCKN</sequence>
<organism evidence="1 2">
    <name type="scientific">Stephania yunnanensis</name>
    <dbReference type="NCBI Taxonomy" id="152371"/>
    <lineage>
        <taxon>Eukaryota</taxon>
        <taxon>Viridiplantae</taxon>
        <taxon>Streptophyta</taxon>
        <taxon>Embryophyta</taxon>
        <taxon>Tracheophyta</taxon>
        <taxon>Spermatophyta</taxon>
        <taxon>Magnoliopsida</taxon>
        <taxon>Ranunculales</taxon>
        <taxon>Menispermaceae</taxon>
        <taxon>Menispermoideae</taxon>
        <taxon>Cissampelideae</taxon>
        <taxon>Stephania</taxon>
    </lineage>
</organism>
<dbReference type="AlphaFoldDB" id="A0AAP0IT78"/>
<dbReference type="Proteomes" id="UP001420932">
    <property type="component" value="Unassembled WGS sequence"/>
</dbReference>
<evidence type="ECO:0000313" key="1">
    <source>
        <dbReference type="EMBL" id="KAK9121264.1"/>
    </source>
</evidence>
<protein>
    <submittedName>
        <fullName evidence="1">Uncharacterized protein</fullName>
    </submittedName>
</protein>
<dbReference type="EMBL" id="JBBNAF010000008">
    <property type="protein sequence ID" value="KAK9121264.1"/>
    <property type="molecule type" value="Genomic_DNA"/>
</dbReference>
<name>A0AAP0IT78_9MAGN</name>
<evidence type="ECO:0000313" key="2">
    <source>
        <dbReference type="Proteomes" id="UP001420932"/>
    </source>
</evidence>
<accession>A0AAP0IT78</accession>